<keyword evidence="6" id="KW-0597">Phosphoprotein</keyword>
<accession>A0A3B3RS42</accession>
<reference evidence="12" key="2">
    <citation type="submission" date="2025-09" db="UniProtKB">
        <authorList>
            <consortium name="Ensembl"/>
        </authorList>
    </citation>
    <scope>IDENTIFICATION</scope>
</reference>
<sequence length="713" mass="78747">MENLLAKALYDNTAESPEELAFRKGDIITVMEQNVDGSHGWWRCSLHGRQGLAPANRLHLLSPAQMRAFAQVGLQTLCAGRSLTGSWSRPNIYQTPTVPRPPPSEAYEPMDRIYRVPFSPKLNHESSGKRTTDLQTSMDKKHPSLKSEGKVSPSKIPGKCVAAAEVYDVPTHPLRAFTTESNYDVPMSLATENQQRTAISGCTTLPNPRKSEWVYDVPLKPEKYHGTMMAKPRGQQDHMYDTLPPRGALTLGASPAPQAYDVPNPSPCLKNRSTQRPEDQELIYDVPPTLKRQGIAQKSRAPAPVKPTGDVKELQPTQDDGDQQDGRPGSDISVSSTGSCESSTPRSSSPELVREVTLTQDEAACRLAELQEAVCQAVPRLMVFVSSRWRTKDHLAKHIREIQAAAQGIAGAMAQFLDFVLDVRGNANQLSDANLQLRLHRQLSIVKDSGLILQEAMATLAGVGWQLNTLVQDSAQAQTPDQLERFVMVARTIPEDVRHLVSILNANGKLLFRRSQKDHDKPAGCDQPETKNSQMGDKQISDSGGEDNDYVHLQTKMEFEKQQMMEQKNKKSKQVAVNRPVAAVSPHALSEHCRLYFGALQKAIGVLVHSLQDGQPPESFIDQGKLVIMVGQRLVDTLCREAQGQSAGTSQDLLYKGNQLCALLKQLAVATKKAALHYPDKTALQEVEDFAKELAHRAQHFRTLLDQSAVSRE</sequence>
<evidence type="ECO:0000256" key="5">
    <source>
        <dbReference type="ARBA" id="ARBA00022490"/>
    </source>
</evidence>
<dbReference type="OrthoDB" id="5983572at2759"/>
<comment type="similarity">
    <text evidence="3">Belongs to the CAS family.</text>
</comment>
<dbReference type="Ensembl" id="ENSPKIT00000001174.1">
    <property type="protein sequence ID" value="ENSPKIP00000020556.1"/>
    <property type="gene ID" value="ENSPKIG00000005288.1"/>
</dbReference>
<dbReference type="GO" id="GO:0005925">
    <property type="term" value="C:focal adhesion"/>
    <property type="evidence" value="ECO:0007669"/>
    <property type="project" value="UniProtKB-SubCell"/>
</dbReference>
<dbReference type="InterPro" id="IPR038319">
    <property type="entry name" value="Serine_rich_sf"/>
</dbReference>
<dbReference type="Gene3D" id="1.20.120.230">
    <property type="entry name" value="Alpha-catenin/vinculin-like"/>
    <property type="match status" value="1"/>
</dbReference>
<dbReference type="FunFam" id="2.30.30.40:FF:000009">
    <property type="entry name" value="Breast cancer anti-estrogen resistance 1"/>
    <property type="match status" value="1"/>
</dbReference>
<dbReference type="Pfam" id="PF12026">
    <property type="entry name" value="CAS_C"/>
    <property type="match status" value="1"/>
</dbReference>
<feature type="domain" description="SH3" evidence="11">
    <location>
        <begin position="1"/>
        <end position="63"/>
    </location>
</feature>
<evidence type="ECO:0000256" key="2">
    <source>
        <dbReference type="ARBA" id="ARBA00004496"/>
    </source>
</evidence>
<proteinExistence type="inferred from homology"/>
<dbReference type="AlphaFoldDB" id="A0A3B3RS42"/>
<dbReference type="GO" id="GO:0005886">
    <property type="term" value="C:plasma membrane"/>
    <property type="evidence" value="ECO:0007669"/>
    <property type="project" value="TreeGrafter"/>
</dbReference>
<dbReference type="InterPro" id="IPR001452">
    <property type="entry name" value="SH3_domain"/>
</dbReference>
<dbReference type="Gene3D" id="2.30.30.40">
    <property type="entry name" value="SH3 Domains"/>
    <property type="match status" value="1"/>
</dbReference>
<dbReference type="PRINTS" id="PR01887">
    <property type="entry name" value="SPECTRNALPHA"/>
</dbReference>
<dbReference type="GO" id="GO:0007169">
    <property type="term" value="P:cell surface receptor protein tyrosine kinase signaling pathway"/>
    <property type="evidence" value="ECO:0007669"/>
    <property type="project" value="TreeGrafter"/>
</dbReference>
<evidence type="ECO:0000256" key="9">
    <source>
        <dbReference type="PROSITE-ProRule" id="PRU00192"/>
    </source>
</evidence>
<keyword evidence="13" id="KW-1185">Reference proteome</keyword>
<dbReference type="FunFam" id="1.20.120.830:FF:000001">
    <property type="entry name" value="BCAR1 scaffold protein, Cas family member"/>
    <property type="match status" value="1"/>
</dbReference>
<feature type="compositionally biased region" description="Basic and acidic residues" evidence="10">
    <location>
        <begin position="122"/>
        <end position="149"/>
    </location>
</feature>
<dbReference type="SUPFAM" id="SSF50044">
    <property type="entry name" value="SH3-domain"/>
    <property type="match status" value="1"/>
</dbReference>
<dbReference type="InterPro" id="IPR021901">
    <property type="entry name" value="CAS_C"/>
</dbReference>
<dbReference type="SMART" id="SM00326">
    <property type="entry name" value="SH3"/>
    <property type="match status" value="1"/>
</dbReference>
<feature type="region of interest" description="Disordered" evidence="10">
    <location>
        <begin position="246"/>
        <end position="353"/>
    </location>
</feature>
<evidence type="ECO:0000313" key="13">
    <source>
        <dbReference type="Proteomes" id="UP000261540"/>
    </source>
</evidence>
<dbReference type="GO" id="GO:0005737">
    <property type="term" value="C:cytoplasm"/>
    <property type="evidence" value="ECO:0007669"/>
    <property type="project" value="UniProtKB-SubCell"/>
</dbReference>
<dbReference type="STRING" id="1676925.ENSPKIP00000020556"/>
<evidence type="ECO:0000256" key="7">
    <source>
        <dbReference type="ARBA" id="ARBA00022889"/>
    </source>
</evidence>
<organism evidence="12 13">
    <name type="scientific">Paramormyrops kingsleyae</name>
    <dbReference type="NCBI Taxonomy" id="1676925"/>
    <lineage>
        <taxon>Eukaryota</taxon>
        <taxon>Metazoa</taxon>
        <taxon>Chordata</taxon>
        <taxon>Craniata</taxon>
        <taxon>Vertebrata</taxon>
        <taxon>Euteleostomi</taxon>
        <taxon>Actinopterygii</taxon>
        <taxon>Neopterygii</taxon>
        <taxon>Teleostei</taxon>
        <taxon>Osteoglossocephala</taxon>
        <taxon>Osteoglossomorpha</taxon>
        <taxon>Osteoglossiformes</taxon>
        <taxon>Mormyridae</taxon>
        <taxon>Paramormyrops</taxon>
    </lineage>
</organism>
<dbReference type="GeneTree" id="ENSGT00950000183008"/>
<dbReference type="PANTHER" id="PTHR10654">
    <property type="entry name" value="CAS SCAFFOLDING PROTEIN"/>
    <property type="match status" value="1"/>
</dbReference>
<keyword evidence="5" id="KW-0963">Cytoplasm</keyword>
<feature type="region of interest" description="Disordered" evidence="10">
    <location>
        <begin position="120"/>
        <end position="154"/>
    </location>
</feature>
<evidence type="ECO:0000259" key="11">
    <source>
        <dbReference type="PROSITE" id="PS50002"/>
    </source>
</evidence>
<dbReference type="GO" id="GO:0016477">
    <property type="term" value="P:cell migration"/>
    <property type="evidence" value="ECO:0007669"/>
    <property type="project" value="TreeGrafter"/>
</dbReference>
<keyword evidence="7" id="KW-0130">Cell adhesion</keyword>
<evidence type="ECO:0000256" key="3">
    <source>
        <dbReference type="ARBA" id="ARBA00007848"/>
    </source>
</evidence>
<dbReference type="Gene3D" id="1.20.120.830">
    <property type="entry name" value="Serine-rich domain"/>
    <property type="match status" value="1"/>
</dbReference>
<keyword evidence="8" id="KW-0965">Cell junction</keyword>
<dbReference type="GO" id="GO:0007155">
    <property type="term" value="P:cell adhesion"/>
    <property type="evidence" value="ECO:0007669"/>
    <property type="project" value="UniProtKB-KW"/>
</dbReference>
<comment type="subcellular location">
    <subcellularLocation>
        <location evidence="1">Cell junction</location>
        <location evidence="1">Focal adhesion</location>
    </subcellularLocation>
    <subcellularLocation>
        <location evidence="2">Cytoplasm</location>
    </subcellularLocation>
</comment>
<evidence type="ECO:0000313" key="12">
    <source>
        <dbReference type="Ensembl" id="ENSPKIP00000020556.1"/>
    </source>
</evidence>
<name>A0A3B3RS42_9TELE</name>
<dbReference type="Pfam" id="PF08824">
    <property type="entry name" value="Serine_rich"/>
    <property type="match status" value="1"/>
</dbReference>
<dbReference type="InterPro" id="IPR036028">
    <property type="entry name" value="SH3-like_dom_sf"/>
</dbReference>
<evidence type="ECO:0000256" key="10">
    <source>
        <dbReference type="SAM" id="MobiDB-lite"/>
    </source>
</evidence>
<dbReference type="PROSITE" id="PS50002">
    <property type="entry name" value="SH3"/>
    <property type="match status" value="1"/>
</dbReference>
<dbReference type="CDD" id="cd11844">
    <property type="entry name" value="SH3_CAS"/>
    <property type="match status" value="1"/>
</dbReference>
<feature type="compositionally biased region" description="Low complexity" evidence="10">
    <location>
        <begin position="333"/>
        <end position="349"/>
    </location>
</feature>
<evidence type="ECO:0000256" key="1">
    <source>
        <dbReference type="ARBA" id="ARBA00004246"/>
    </source>
</evidence>
<keyword evidence="4 9" id="KW-0728">SH3 domain</keyword>
<evidence type="ECO:0000256" key="8">
    <source>
        <dbReference type="ARBA" id="ARBA00022949"/>
    </source>
</evidence>
<evidence type="ECO:0000256" key="4">
    <source>
        <dbReference type="ARBA" id="ARBA00022443"/>
    </source>
</evidence>
<reference evidence="12" key="1">
    <citation type="submission" date="2025-08" db="UniProtKB">
        <authorList>
            <consortium name="Ensembl"/>
        </authorList>
    </citation>
    <scope>IDENTIFICATION</scope>
</reference>
<dbReference type="InterPro" id="IPR014928">
    <property type="entry name" value="Serine_rich_dom"/>
</dbReference>
<evidence type="ECO:0000256" key="6">
    <source>
        <dbReference type="ARBA" id="ARBA00022553"/>
    </source>
</evidence>
<dbReference type="Proteomes" id="UP000261540">
    <property type="component" value="Unplaced"/>
</dbReference>
<dbReference type="PANTHER" id="PTHR10654:SF19">
    <property type="entry name" value="CAS SCAFFOLDING PROTEIN FAMILY MEMBER 4"/>
    <property type="match status" value="1"/>
</dbReference>
<protein>
    <submittedName>
        <fullName evidence="12">Cas scaffold protein family member 4</fullName>
    </submittedName>
</protein>
<feature type="region of interest" description="Disordered" evidence="10">
    <location>
        <begin position="515"/>
        <end position="548"/>
    </location>
</feature>
<dbReference type="Pfam" id="PF00018">
    <property type="entry name" value="SH3_1"/>
    <property type="match status" value="1"/>
</dbReference>
<dbReference type="InterPro" id="IPR037362">
    <property type="entry name" value="CAS_fam"/>
</dbReference>